<proteinExistence type="predicted"/>
<name>A0A377F6Z6_ECOLX</name>
<dbReference type="EC" id="3.6.4.-" evidence="2"/>
<accession>A0A377F6Z6</accession>
<dbReference type="SUPFAM" id="SSF141259">
    <property type="entry name" value="CarD-like"/>
    <property type="match status" value="1"/>
</dbReference>
<reference evidence="2 3" key="1">
    <citation type="submission" date="2018-06" db="EMBL/GenBank/DDBJ databases">
        <authorList>
            <consortium name="Pathogen Informatics"/>
            <person name="Doyle S."/>
        </authorList>
    </citation>
    <scope>NUCLEOTIDE SEQUENCE [LARGE SCALE GENOMIC DNA]</scope>
    <source>
        <strain evidence="2 3">NCTC13148</strain>
    </source>
</reference>
<feature type="domain" description="CarD-like/TRCF RNAP-interacting" evidence="1">
    <location>
        <begin position="13"/>
        <end position="74"/>
    </location>
</feature>
<dbReference type="AlphaFoldDB" id="A0A377F6Z6"/>
<dbReference type="Pfam" id="PF02559">
    <property type="entry name" value="CarD_TRCF_RID"/>
    <property type="match status" value="1"/>
</dbReference>
<protein>
    <submittedName>
        <fullName evidence="2">Transcription-repair coupling factor</fullName>
        <ecNumber evidence="2">3.6.4.-</ecNumber>
    </submittedName>
</protein>
<dbReference type="InterPro" id="IPR003711">
    <property type="entry name" value="CarD-like/TRCF_RID"/>
</dbReference>
<evidence type="ECO:0000313" key="2">
    <source>
        <dbReference type="EMBL" id="STN25278.1"/>
    </source>
</evidence>
<dbReference type="EMBL" id="UGET01000006">
    <property type="protein sequence ID" value="STN25278.1"/>
    <property type="molecule type" value="Genomic_DNA"/>
</dbReference>
<dbReference type="Gene3D" id="2.40.10.170">
    <property type="match status" value="1"/>
</dbReference>
<dbReference type="InterPro" id="IPR036101">
    <property type="entry name" value="CarD-like/TRCF_RID_sf"/>
</dbReference>
<dbReference type="SMART" id="SM01058">
    <property type="entry name" value="CarD_TRCF"/>
    <property type="match status" value="1"/>
</dbReference>
<dbReference type="Proteomes" id="UP000254255">
    <property type="component" value="Unassembled WGS sequence"/>
</dbReference>
<dbReference type="GO" id="GO:0016787">
    <property type="term" value="F:hydrolase activity"/>
    <property type="evidence" value="ECO:0007669"/>
    <property type="project" value="UniProtKB-KW"/>
</dbReference>
<gene>
    <name evidence="2" type="primary">mfd_4</name>
    <name evidence="2" type="ORF">NCTC13148_05677</name>
</gene>
<evidence type="ECO:0000313" key="3">
    <source>
        <dbReference type="Proteomes" id="UP000254255"/>
    </source>
</evidence>
<keyword evidence="2" id="KW-0378">Hydrolase</keyword>
<sequence length="83" mass="8854">MVSRWSIWSTASGRYAGMTTLEAGGITGEYLMLTYANDAKLYVPVSSLHLISRYAGGAEETPRCINLAAMRGHARGRSGGKSA</sequence>
<organism evidence="2 3">
    <name type="scientific">Escherichia coli</name>
    <dbReference type="NCBI Taxonomy" id="562"/>
    <lineage>
        <taxon>Bacteria</taxon>
        <taxon>Pseudomonadati</taxon>
        <taxon>Pseudomonadota</taxon>
        <taxon>Gammaproteobacteria</taxon>
        <taxon>Enterobacterales</taxon>
        <taxon>Enterobacteriaceae</taxon>
        <taxon>Escherichia</taxon>
    </lineage>
</organism>
<evidence type="ECO:0000259" key="1">
    <source>
        <dbReference type="SMART" id="SM01058"/>
    </source>
</evidence>